<comment type="caution">
    <text evidence="3">The sequence shown here is derived from an EMBL/GenBank/DDBJ whole genome shotgun (WGS) entry which is preliminary data.</text>
</comment>
<sequence length="372" mass="42238">MRQVSPPKMMSSSHCFIVSVPATTRAYRDGIYVQDGYGGAEALIIFEGLSEQYLGDLGTLFAQDGEETRSIHDLILCPHSAGTPPLVTLEAELNLFFVRRNLRRLLVRYLEMNAQVQQLGDDAVNRNLQLLDANTQLHNDVQFLNDIGEQEAARVEREAARERATLEEDFRRLADDHLEETQDLNPRAVGLEAELNQAGRKIETLETAAQETSFDADKLKAFLNDGSTELRGNWPRLRQLLKHFEERTQPPPSWKTWLQTEAVDEPYRTYPPYGPPTPKGDDQGDDRGSDQEGKSEDRPPHEARSRLLVMVRRLACPTDHKHGQVWCRSATKPLERTVDEALKSLPEFTAWQDIQPDVQMVLRVGLDYPEAL</sequence>
<name>A0A9W6XY37_9STRA</name>
<reference evidence="3" key="1">
    <citation type="submission" date="2023-04" db="EMBL/GenBank/DDBJ databases">
        <title>Phytophthora fragariaefolia NBRC 109709.</title>
        <authorList>
            <person name="Ichikawa N."/>
            <person name="Sato H."/>
            <person name="Tonouchi N."/>
        </authorList>
    </citation>
    <scope>NUCLEOTIDE SEQUENCE</scope>
    <source>
        <strain evidence="3">NBRC 109709</strain>
    </source>
</reference>
<keyword evidence="1" id="KW-0175">Coiled coil</keyword>
<protein>
    <submittedName>
        <fullName evidence="3">Unnamed protein product</fullName>
    </submittedName>
</protein>
<feature type="compositionally biased region" description="Basic and acidic residues" evidence="2">
    <location>
        <begin position="279"/>
        <end position="304"/>
    </location>
</feature>
<accession>A0A9W6XY37</accession>
<proteinExistence type="predicted"/>
<dbReference type="EMBL" id="BSXT01002317">
    <property type="protein sequence ID" value="GMF48344.1"/>
    <property type="molecule type" value="Genomic_DNA"/>
</dbReference>
<evidence type="ECO:0000256" key="1">
    <source>
        <dbReference type="SAM" id="Coils"/>
    </source>
</evidence>
<evidence type="ECO:0000313" key="3">
    <source>
        <dbReference type="EMBL" id="GMF48344.1"/>
    </source>
</evidence>
<feature type="region of interest" description="Disordered" evidence="2">
    <location>
        <begin position="266"/>
        <end position="304"/>
    </location>
</feature>
<dbReference type="OrthoDB" id="108134at2759"/>
<dbReference type="AlphaFoldDB" id="A0A9W6XY37"/>
<keyword evidence="4" id="KW-1185">Reference proteome</keyword>
<evidence type="ECO:0000313" key="4">
    <source>
        <dbReference type="Proteomes" id="UP001165121"/>
    </source>
</evidence>
<evidence type="ECO:0000256" key="2">
    <source>
        <dbReference type="SAM" id="MobiDB-lite"/>
    </source>
</evidence>
<gene>
    <name evidence="3" type="ORF">Pfra01_001864400</name>
</gene>
<feature type="coiled-coil region" evidence="1">
    <location>
        <begin position="156"/>
        <end position="208"/>
    </location>
</feature>
<dbReference type="Proteomes" id="UP001165121">
    <property type="component" value="Unassembled WGS sequence"/>
</dbReference>
<organism evidence="3 4">
    <name type="scientific">Phytophthora fragariaefolia</name>
    <dbReference type="NCBI Taxonomy" id="1490495"/>
    <lineage>
        <taxon>Eukaryota</taxon>
        <taxon>Sar</taxon>
        <taxon>Stramenopiles</taxon>
        <taxon>Oomycota</taxon>
        <taxon>Peronosporomycetes</taxon>
        <taxon>Peronosporales</taxon>
        <taxon>Peronosporaceae</taxon>
        <taxon>Phytophthora</taxon>
    </lineage>
</organism>